<dbReference type="RefSeq" id="XP_047735975.1">
    <property type="nucleotide sequence ID" value="XM_047880019.1"/>
</dbReference>
<sequence length="206" mass="23071">MSNPAGRKLRILCLHGYRQDAETFRRRIGALRKKLNSLAEFEFVEGSLEVVAGDESGIPGEEGRAPGRGWWFSREDGFFRATHHSDYQRGFEVRNIVFINSGLQICVTYARFVVLVSGFKSRCSLHAAFYEHVIPTPSLHVCGLADQIVDVSMSEDFAACFSDAIIVRHSGGHFVPCTPEVTPPLIEFLARFKRAVAEHAQKNEQT</sequence>
<keyword evidence="2" id="KW-0378">Hydrolase</keyword>
<evidence type="ECO:0000256" key="1">
    <source>
        <dbReference type="ARBA" id="ARBA00005863"/>
    </source>
</evidence>
<dbReference type="KEGG" id="hazt:108670656"/>
<comment type="similarity">
    <text evidence="1">Belongs to the LovG family.</text>
</comment>
<dbReference type="InterPro" id="IPR005645">
    <property type="entry name" value="FSH-like_dom"/>
</dbReference>
<evidence type="ECO:0000259" key="3">
    <source>
        <dbReference type="Pfam" id="PF03959"/>
    </source>
</evidence>
<dbReference type="PANTHER" id="PTHR48070">
    <property type="entry name" value="ESTERASE OVCA2"/>
    <property type="match status" value="1"/>
</dbReference>
<dbReference type="PANTHER" id="PTHR48070:SF6">
    <property type="entry name" value="ESTERASE OVCA2"/>
    <property type="match status" value="1"/>
</dbReference>
<dbReference type="Proteomes" id="UP000694843">
    <property type="component" value="Unplaced"/>
</dbReference>
<dbReference type="OrthoDB" id="414698at2759"/>
<dbReference type="OMA" id="SMSEDFA"/>
<dbReference type="Gene3D" id="3.40.50.1820">
    <property type="entry name" value="alpha/beta hydrolase"/>
    <property type="match status" value="2"/>
</dbReference>
<feature type="domain" description="Serine hydrolase" evidence="3">
    <location>
        <begin position="110"/>
        <end position="178"/>
    </location>
</feature>
<dbReference type="GO" id="GO:0032526">
    <property type="term" value="P:response to retinoic acid"/>
    <property type="evidence" value="ECO:0007669"/>
    <property type="project" value="TreeGrafter"/>
</dbReference>
<evidence type="ECO:0000313" key="5">
    <source>
        <dbReference type="RefSeq" id="XP_047735975.1"/>
    </source>
</evidence>
<proteinExistence type="inferred from homology"/>
<dbReference type="GO" id="GO:0016787">
    <property type="term" value="F:hydrolase activity"/>
    <property type="evidence" value="ECO:0007669"/>
    <property type="project" value="UniProtKB-KW"/>
</dbReference>
<dbReference type="InterPro" id="IPR050593">
    <property type="entry name" value="LovG"/>
</dbReference>
<dbReference type="GO" id="GO:0005737">
    <property type="term" value="C:cytoplasm"/>
    <property type="evidence" value="ECO:0007669"/>
    <property type="project" value="TreeGrafter"/>
</dbReference>
<dbReference type="GO" id="GO:0005634">
    <property type="term" value="C:nucleus"/>
    <property type="evidence" value="ECO:0007669"/>
    <property type="project" value="TreeGrafter"/>
</dbReference>
<dbReference type="SUPFAM" id="SSF53474">
    <property type="entry name" value="alpha/beta-Hydrolases"/>
    <property type="match status" value="1"/>
</dbReference>
<name>A0A979FI72_HYAAZ</name>
<accession>A0A979FI72</accession>
<gene>
    <name evidence="5" type="primary">LOC108670656</name>
</gene>
<evidence type="ECO:0000313" key="4">
    <source>
        <dbReference type="Proteomes" id="UP000694843"/>
    </source>
</evidence>
<reference evidence="5" key="1">
    <citation type="submission" date="2025-08" db="UniProtKB">
        <authorList>
            <consortium name="RefSeq"/>
        </authorList>
    </citation>
    <scope>IDENTIFICATION</scope>
    <source>
        <tissue evidence="5">Whole organism</tissue>
    </source>
</reference>
<keyword evidence="4" id="KW-1185">Reference proteome</keyword>
<dbReference type="Pfam" id="PF03959">
    <property type="entry name" value="FSH1"/>
    <property type="match status" value="2"/>
</dbReference>
<dbReference type="GeneID" id="108670656"/>
<protein>
    <submittedName>
        <fullName evidence="5">Esterase CG5412</fullName>
    </submittedName>
</protein>
<organism evidence="4 5">
    <name type="scientific">Hyalella azteca</name>
    <name type="common">Amphipod</name>
    <dbReference type="NCBI Taxonomy" id="294128"/>
    <lineage>
        <taxon>Eukaryota</taxon>
        <taxon>Metazoa</taxon>
        <taxon>Ecdysozoa</taxon>
        <taxon>Arthropoda</taxon>
        <taxon>Crustacea</taxon>
        <taxon>Multicrustacea</taxon>
        <taxon>Malacostraca</taxon>
        <taxon>Eumalacostraca</taxon>
        <taxon>Peracarida</taxon>
        <taxon>Amphipoda</taxon>
        <taxon>Senticaudata</taxon>
        <taxon>Talitrida</taxon>
        <taxon>Talitroidea</taxon>
        <taxon>Hyalellidae</taxon>
        <taxon>Hyalella</taxon>
    </lineage>
</organism>
<evidence type="ECO:0000256" key="2">
    <source>
        <dbReference type="ARBA" id="ARBA00022801"/>
    </source>
</evidence>
<dbReference type="AlphaFoldDB" id="A0A979FI72"/>
<feature type="domain" description="Serine hydrolase" evidence="3">
    <location>
        <begin position="7"/>
        <end position="83"/>
    </location>
</feature>
<dbReference type="InterPro" id="IPR029058">
    <property type="entry name" value="AB_hydrolase_fold"/>
</dbReference>